<sequence>MQIFDAHDATDDVISALQQHGIVAVAGSRVTAMSLIETITRISERFDHMMIIPGYQTVPRHGYLYFLRDANRYPAGDPRIKFLLLNIDAGETRFLAERRAA</sequence>
<keyword evidence="2" id="KW-1185">Reference proteome</keyword>
<organism evidence="1 2">
    <name type="scientific">Chitinimonas arctica</name>
    <dbReference type="NCBI Taxonomy" id="2594795"/>
    <lineage>
        <taxon>Bacteria</taxon>
        <taxon>Pseudomonadati</taxon>
        <taxon>Pseudomonadota</taxon>
        <taxon>Betaproteobacteria</taxon>
        <taxon>Neisseriales</taxon>
        <taxon>Chitinibacteraceae</taxon>
        <taxon>Chitinimonas</taxon>
    </lineage>
</organism>
<dbReference type="OrthoDB" id="6024854at2"/>
<gene>
    <name evidence="1" type="ORF">FNU76_19240</name>
</gene>
<evidence type="ECO:0000313" key="1">
    <source>
        <dbReference type="EMBL" id="QDQ28313.1"/>
    </source>
</evidence>
<accession>A0A516SJK0</accession>
<dbReference type="EMBL" id="CP041730">
    <property type="protein sequence ID" value="QDQ28313.1"/>
    <property type="molecule type" value="Genomic_DNA"/>
</dbReference>
<dbReference type="RefSeq" id="WP_144279696.1">
    <property type="nucleotide sequence ID" value="NZ_CP041730.1"/>
</dbReference>
<dbReference type="Proteomes" id="UP000317550">
    <property type="component" value="Chromosome"/>
</dbReference>
<name>A0A516SJK0_9NEIS</name>
<proteinExistence type="predicted"/>
<reference evidence="2" key="1">
    <citation type="submission" date="2019-07" db="EMBL/GenBank/DDBJ databases">
        <title>Chitinimonas sp. nov., isolated from Ny-Alesund, arctica soil.</title>
        <authorList>
            <person name="Xu Q."/>
            <person name="Peng F."/>
        </authorList>
    </citation>
    <scope>NUCLEOTIDE SEQUENCE [LARGE SCALE GENOMIC DNA]</scope>
    <source>
        <strain evidence="2">R3-44</strain>
    </source>
</reference>
<dbReference type="KEGG" id="cari:FNU76_19240"/>
<evidence type="ECO:0000313" key="2">
    <source>
        <dbReference type="Proteomes" id="UP000317550"/>
    </source>
</evidence>
<dbReference type="AlphaFoldDB" id="A0A516SJK0"/>
<protein>
    <submittedName>
        <fullName evidence="1">Uncharacterized protein</fullName>
    </submittedName>
</protein>